<dbReference type="KEGG" id="pis:Pisl_0035"/>
<proteinExistence type="predicted"/>
<organism evidence="1 2">
    <name type="scientific">Pyrobaculum islandicum (strain DSM 4184 / JCM 9189 / GEO3)</name>
    <dbReference type="NCBI Taxonomy" id="384616"/>
    <lineage>
        <taxon>Archaea</taxon>
        <taxon>Thermoproteota</taxon>
        <taxon>Thermoprotei</taxon>
        <taxon>Thermoproteales</taxon>
        <taxon>Thermoproteaceae</taxon>
        <taxon>Pyrobaculum</taxon>
    </lineage>
</organism>
<dbReference type="AlphaFoldDB" id="A1RQI7"/>
<dbReference type="STRING" id="384616.Pisl_0035"/>
<protein>
    <submittedName>
        <fullName evidence="1">Uncharacterized protein</fullName>
    </submittedName>
</protein>
<name>A1RQI7_PYRIL</name>
<accession>A1RQI7</accession>
<dbReference type="PIRSF" id="PIRSF014422">
    <property type="entry name" value="UCP014422"/>
    <property type="match status" value="1"/>
</dbReference>
<sequence>MSRVNGRTMKLKLPPRIKVLEALGAVADGRVKMLGPGRCEVLSSEGDRVYHVEISGRRVYSDDNGTVYRGYVGYPIIACLMAEGRLPTDPQLAEKLKTIPWRKLNEQYKKYEEVLRHIYTERAINRAEAERYIDAVLKQLAQMQLEYSPP</sequence>
<dbReference type="Proteomes" id="UP000002595">
    <property type="component" value="Chromosome"/>
</dbReference>
<dbReference type="InterPro" id="IPR016618">
    <property type="entry name" value="UCP014422"/>
</dbReference>
<keyword evidence="2" id="KW-1185">Reference proteome</keyword>
<dbReference type="EMBL" id="CP000504">
    <property type="protein sequence ID" value="ABL87219.1"/>
    <property type="molecule type" value="Genomic_DNA"/>
</dbReference>
<gene>
    <name evidence="1" type="ordered locus">Pisl_0035</name>
</gene>
<dbReference type="HOGENOM" id="CLU_142655_0_0_2"/>
<reference evidence="1" key="1">
    <citation type="submission" date="2006-12" db="EMBL/GenBank/DDBJ databases">
        <title>Complete sequence of Pyrobaculum islandicum DSM 4184.</title>
        <authorList>
            <person name="Copeland A."/>
            <person name="Lucas S."/>
            <person name="Lapidus A."/>
            <person name="Barry K."/>
            <person name="Detter J.C."/>
            <person name="Glavina del Rio T."/>
            <person name="Dalin E."/>
            <person name="Tice H."/>
            <person name="Pitluck S."/>
            <person name="Meincke L."/>
            <person name="Brettin T."/>
            <person name="Bruce D."/>
            <person name="Han C."/>
            <person name="Tapia R."/>
            <person name="Gilna P."/>
            <person name="Schmutz J."/>
            <person name="Larimer F."/>
            <person name="Land M."/>
            <person name="Hauser L."/>
            <person name="Kyrpides N."/>
            <person name="Mikhailova N."/>
            <person name="Cozen A.E."/>
            <person name="Fitz-Gibbon S.T."/>
            <person name="House C.H."/>
            <person name="Saltikov C."/>
            <person name="Lowe T."/>
            <person name="Richardson P."/>
        </authorList>
    </citation>
    <scope>NUCLEOTIDE SEQUENCE [LARGE SCALE GENOMIC DNA]</scope>
    <source>
        <strain evidence="1">DSM 4184</strain>
    </source>
</reference>
<evidence type="ECO:0000313" key="2">
    <source>
        <dbReference type="Proteomes" id="UP000002595"/>
    </source>
</evidence>
<evidence type="ECO:0000313" key="1">
    <source>
        <dbReference type="EMBL" id="ABL87219.1"/>
    </source>
</evidence>
<dbReference type="eggNOG" id="arCOG04234">
    <property type="taxonomic scope" value="Archaea"/>
</dbReference>